<feature type="transmembrane region" description="Helical" evidence="2">
    <location>
        <begin position="20"/>
        <end position="40"/>
    </location>
</feature>
<evidence type="ECO:0000313" key="5">
    <source>
        <dbReference type="Proteomes" id="UP000298774"/>
    </source>
</evidence>
<dbReference type="Pfam" id="PF13365">
    <property type="entry name" value="Trypsin_2"/>
    <property type="match status" value="1"/>
</dbReference>
<dbReference type="Gene3D" id="2.40.10.10">
    <property type="entry name" value="Trypsin-like serine proteases"/>
    <property type="match status" value="2"/>
</dbReference>
<evidence type="ECO:0000313" key="3">
    <source>
        <dbReference type="EMBL" id="MDX5953149.1"/>
    </source>
</evidence>
<accession>A0A4D8QLY1</accession>
<dbReference type="RefSeq" id="WP_079292115.1">
    <property type="nucleotide sequence ID" value="NZ_CP012914.1"/>
</dbReference>
<keyword evidence="2" id="KW-1133">Transmembrane helix</keyword>
<dbReference type="InterPro" id="IPR043504">
    <property type="entry name" value="Peptidase_S1_PA_chymotrypsin"/>
</dbReference>
<dbReference type="AlphaFoldDB" id="A0A4D8QLY1"/>
<keyword evidence="3" id="KW-0378">Hydrolase</keyword>
<dbReference type="Proteomes" id="UP001277471">
    <property type="component" value="Unassembled WGS sequence"/>
</dbReference>
<keyword evidence="2" id="KW-0812">Transmembrane</keyword>
<dbReference type="SUPFAM" id="SSF50494">
    <property type="entry name" value="Trypsin-like serine proteases"/>
    <property type="match status" value="1"/>
</dbReference>
<dbReference type="PANTHER" id="PTHR43019:SF23">
    <property type="entry name" value="PROTEASE DO-LIKE 5, CHLOROPLASTIC"/>
    <property type="match status" value="1"/>
</dbReference>
<dbReference type="Proteomes" id="UP000298774">
    <property type="component" value="Chromosome"/>
</dbReference>
<dbReference type="EMBL" id="JAWXYC010000004">
    <property type="protein sequence ID" value="MDX5953149.1"/>
    <property type="molecule type" value="Genomic_DNA"/>
</dbReference>
<name>A0A4D8QLY1_AZOBR</name>
<sequence>MSESVAGREAGSGIPARRLWLATTLILLIFVLLLAAYLLLRKPTEVTVPAPVAAVPAPDPAFATRVRQLEELNRSLEAEIARLGRDPSPLACPPGTARRAEAGPPQTPAIAGVEVPPLPPAQTNPTTPPPVAPPSGGEAAKLAAPELLGLLERATVLVVADDSIATGFFIDESRLVTNRHAVESAKDGRVFVASRSLGQVRQGTVIGASSQGPVGATDFALVRLDGGAAAGVLPLTSSFGKLAGVTAAGYPGLTVLNDEGFRRLIGGDPRAAPDLNVTQGAVQAIQQLPSGGTAIVHTASILQGNSGGPLVDACGRVIGMNTFIAVDKQQSGRISFAQPTDDLLAFLKRHGAAPTVDSRACP</sequence>
<keyword evidence="4" id="KW-0645">Protease</keyword>
<evidence type="ECO:0000256" key="2">
    <source>
        <dbReference type="SAM" id="Phobius"/>
    </source>
</evidence>
<feature type="compositionally biased region" description="Pro residues" evidence="1">
    <location>
        <begin position="116"/>
        <end position="133"/>
    </location>
</feature>
<dbReference type="PANTHER" id="PTHR43019">
    <property type="entry name" value="SERINE ENDOPROTEASE DEGS"/>
    <property type="match status" value="1"/>
</dbReference>
<reference evidence="4 5" key="1">
    <citation type="submission" date="2018-09" db="EMBL/GenBank/DDBJ databases">
        <title>Whole genome based analysis of evolution and adaptive divergence in Indian and Brazilian strains of Azospirillum brasilense.</title>
        <authorList>
            <person name="Singh C."/>
            <person name="Tripathi A.K."/>
        </authorList>
    </citation>
    <scope>NUCLEOTIDE SEQUENCE [LARGE SCALE GENOMIC DNA]</scope>
    <source>
        <strain evidence="4 5">MTCC4038</strain>
    </source>
</reference>
<protein>
    <submittedName>
        <fullName evidence="3 4">Serine protease</fullName>
        <ecNumber evidence="3">3.4.21.-</ecNumber>
    </submittedName>
</protein>
<reference evidence="3 6" key="2">
    <citation type="submission" date="2023-11" db="EMBL/GenBank/DDBJ databases">
        <title>MicrobeMod: A computational toolkit for identifying prokaryotic methylation and restriction-modification with nanopore sequencing.</title>
        <authorList>
            <person name="Crits-Christoph A."/>
            <person name="Kang S.C."/>
            <person name="Lee H."/>
            <person name="Ostrov N."/>
        </authorList>
    </citation>
    <scope>NUCLEOTIDE SEQUENCE [LARGE SCALE GENOMIC DNA]</scope>
    <source>
        <strain evidence="3 6">ATCC 29145</strain>
    </source>
</reference>
<dbReference type="EMBL" id="CP032339">
    <property type="protein sequence ID" value="QCO09583.1"/>
    <property type="molecule type" value="Genomic_DNA"/>
</dbReference>
<feature type="region of interest" description="Disordered" evidence="1">
    <location>
        <begin position="85"/>
        <end position="138"/>
    </location>
</feature>
<evidence type="ECO:0000313" key="4">
    <source>
        <dbReference type="EMBL" id="QCO09583.1"/>
    </source>
</evidence>
<gene>
    <name evidence="4" type="ORF">D3868_11360</name>
    <name evidence="3" type="ORF">SIM66_18395</name>
</gene>
<dbReference type="EC" id="3.4.21.-" evidence="3"/>
<dbReference type="InterPro" id="IPR009003">
    <property type="entry name" value="Peptidase_S1_PA"/>
</dbReference>
<organism evidence="4 5">
    <name type="scientific">Azospirillum brasilense</name>
    <dbReference type="NCBI Taxonomy" id="192"/>
    <lineage>
        <taxon>Bacteria</taxon>
        <taxon>Pseudomonadati</taxon>
        <taxon>Pseudomonadota</taxon>
        <taxon>Alphaproteobacteria</taxon>
        <taxon>Rhodospirillales</taxon>
        <taxon>Azospirillaceae</taxon>
        <taxon>Azospirillum</taxon>
    </lineage>
</organism>
<proteinExistence type="predicted"/>
<dbReference type="GeneID" id="56450350"/>
<dbReference type="GO" id="GO:0006508">
    <property type="term" value="P:proteolysis"/>
    <property type="evidence" value="ECO:0007669"/>
    <property type="project" value="UniProtKB-KW"/>
</dbReference>
<evidence type="ECO:0000313" key="6">
    <source>
        <dbReference type="Proteomes" id="UP001277471"/>
    </source>
</evidence>
<keyword evidence="6" id="KW-1185">Reference proteome</keyword>
<dbReference type="GO" id="GO:0008233">
    <property type="term" value="F:peptidase activity"/>
    <property type="evidence" value="ECO:0007669"/>
    <property type="project" value="UniProtKB-KW"/>
</dbReference>
<keyword evidence="2" id="KW-0472">Membrane</keyword>
<evidence type="ECO:0000256" key="1">
    <source>
        <dbReference type="SAM" id="MobiDB-lite"/>
    </source>
</evidence>